<name>A0A3A0VN62_STAGA</name>
<dbReference type="EMBL" id="QYJN01000006">
    <property type="protein sequence ID" value="RIP33223.1"/>
    <property type="molecule type" value="Genomic_DNA"/>
</dbReference>
<dbReference type="InterPro" id="IPR016181">
    <property type="entry name" value="Acyl_CoA_acyltransferase"/>
</dbReference>
<proteinExistence type="inferred from homology"/>
<organism evidence="7 8">
    <name type="scientific">Staphylococcus gallinarum</name>
    <dbReference type="NCBI Taxonomy" id="1293"/>
    <lineage>
        <taxon>Bacteria</taxon>
        <taxon>Bacillati</taxon>
        <taxon>Bacillota</taxon>
        <taxon>Bacilli</taxon>
        <taxon>Bacillales</taxon>
        <taxon>Staphylococcaceae</taxon>
        <taxon>Staphylococcus</taxon>
    </lineage>
</organism>
<comment type="caution">
    <text evidence="7">The sequence shown here is derived from an EMBL/GenBank/DDBJ whole genome shotgun (WGS) entry which is preliminary data.</text>
</comment>
<comment type="similarity">
    <text evidence="1 5">Belongs to the acetyltransferase family. RimI subfamily.</text>
</comment>
<dbReference type="PANTHER" id="PTHR43420:SF44">
    <property type="entry name" value="ACETYLTRANSFERASE YPEA"/>
    <property type="match status" value="1"/>
</dbReference>
<comment type="catalytic activity">
    <reaction evidence="5">
        <text>N-terminal L-alanyl-[ribosomal protein bS18] + acetyl-CoA = N-terminal N(alpha)-acetyl-L-alanyl-[ribosomal protein bS18] + CoA + H(+)</text>
        <dbReference type="Rhea" id="RHEA:43756"/>
        <dbReference type="Rhea" id="RHEA-COMP:10676"/>
        <dbReference type="Rhea" id="RHEA-COMP:10677"/>
        <dbReference type="ChEBI" id="CHEBI:15378"/>
        <dbReference type="ChEBI" id="CHEBI:57287"/>
        <dbReference type="ChEBI" id="CHEBI:57288"/>
        <dbReference type="ChEBI" id="CHEBI:64718"/>
        <dbReference type="ChEBI" id="CHEBI:83683"/>
        <dbReference type="EC" id="2.3.1.266"/>
    </reaction>
</comment>
<gene>
    <name evidence="7" type="primary">rimI</name>
    <name evidence="7" type="ORF">BUZ14_11875</name>
</gene>
<protein>
    <recommendedName>
        <fullName evidence="5">[Ribosomal protein bS18]-alanine N-acetyltransferase</fullName>
        <ecNumber evidence="5">2.3.1.266</ecNumber>
    </recommendedName>
</protein>
<evidence type="ECO:0000256" key="5">
    <source>
        <dbReference type="RuleBase" id="RU363094"/>
    </source>
</evidence>
<evidence type="ECO:0000256" key="1">
    <source>
        <dbReference type="ARBA" id="ARBA00005395"/>
    </source>
</evidence>
<evidence type="ECO:0000259" key="6">
    <source>
        <dbReference type="PROSITE" id="PS51186"/>
    </source>
</evidence>
<evidence type="ECO:0000256" key="4">
    <source>
        <dbReference type="ARBA" id="ARBA00023315"/>
    </source>
</evidence>
<dbReference type="RefSeq" id="WP_119486077.1">
    <property type="nucleotide sequence ID" value="NZ_QYJN01000006.1"/>
</dbReference>
<evidence type="ECO:0000313" key="8">
    <source>
        <dbReference type="Proteomes" id="UP000265541"/>
    </source>
</evidence>
<keyword evidence="3 7" id="KW-0808">Transferase</keyword>
<comment type="subcellular location">
    <subcellularLocation>
        <location evidence="5">Cytoplasm</location>
    </subcellularLocation>
</comment>
<evidence type="ECO:0000256" key="2">
    <source>
        <dbReference type="ARBA" id="ARBA00022490"/>
    </source>
</evidence>
<dbReference type="GO" id="GO:0008999">
    <property type="term" value="F:protein-N-terminal-alanine acetyltransferase activity"/>
    <property type="evidence" value="ECO:0007669"/>
    <property type="project" value="UniProtKB-EC"/>
</dbReference>
<dbReference type="PANTHER" id="PTHR43420">
    <property type="entry name" value="ACETYLTRANSFERASE"/>
    <property type="match status" value="1"/>
</dbReference>
<feature type="domain" description="N-acetyltransferase" evidence="6">
    <location>
        <begin position="9"/>
        <end position="153"/>
    </location>
</feature>
<dbReference type="NCBIfam" id="TIGR01575">
    <property type="entry name" value="rimI"/>
    <property type="match status" value="1"/>
</dbReference>
<dbReference type="SUPFAM" id="SSF55729">
    <property type="entry name" value="Acyl-CoA N-acyltransferases (Nat)"/>
    <property type="match status" value="1"/>
</dbReference>
<keyword evidence="4" id="KW-0012">Acyltransferase</keyword>
<dbReference type="Gene3D" id="3.40.630.30">
    <property type="match status" value="1"/>
</dbReference>
<dbReference type="GO" id="GO:0005737">
    <property type="term" value="C:cytoplasm"/>
    <property type="evidence" value="ECO:0007669"/>
    <property type="project" value="UniProtKB-SubCell"/>
</dbReference>
<dbReference type="PROSITE" id="PS51186">
    <property type="entry name" value="GNAT"/>
    <property type="match status" value="1"/>
</dbReference>
<comment type="function">
    <text evidence="5">Acetylates the N-terminal alanine of ribosomal protein bS18.</text>
</comment>
<dbReference type="InterPro" id="IPR000182">
    <property type="entry name" value="GNAT_dom"/>
</dbReference>
<reference evidence="7 8" key="1">
    <citation type="journal article" date="2016" name="Front. Microbiol.">
        <title>Comprehensive Phylogenetic Analysis of Bovine Non-aureus Staphylococci Species Based on Whole-Genome Sequencing.</title>
        <authorList>
            <person name="Naushad S."/>
            <person name="Barkema H.W."/>
            <person name="Luby C."/>
            <person name="Condas L.A."/>
            <person name="Nobrega D.B."/>
            <person name="Carson D.A."/>
            <person name="De Buck J."/>
        </authorList>
    </citation>
    <scope>NUCLEOTIDE SEQUENCE [LARGE SCALE GENOMIC DNA]</scope>
    <source>
        <strain evidence="7 8">SNUC 4781</strain>
    </source>
</reference>
<keyword evidence="2 5" id="KW-0963">Cytoplasm</keyword>
<dbReference type="EC" id="2.3.1.266" evidence="5"/>
<dbReference type="AlphaFoldDB" id="A0A3A0VN62"/>
<dbReference type="CDD" id="cd04301">
    <property type="entry name" value="NAT_SF"/>
    <property type="match status" value="1"/>
</dbReference>
<evidence type="ECO:0000313" key="7">
    <source>
        <dbReference type="EMBL" id="RIP33223.1"/>
    </source>
</evidence>
<dbReference type="InterPro" id="IPR006464">
    <property type="entry name" value="AcTrfase_RimI/Ard1"/>
</dbReference>
<evidence type="ECO:0000256" key="3">
    <source>
        <dbReference type="ARBA" id="ARBA00022679"/>
    </source>
</evidence>
<dbReference type="OrthoDB" id="9794566at2"/>
<sequence>MVKPTEQELNIRLMTTVDVPQVFDIERVSFNDSSWSIDAFYHEIEKNEFANYFVIEYDEQIIGYIGLWIVIDQAQITTIAIDKEYRGYGLGQLLLKYAMNYTQTKCDVMSLEVKVDNTIAQHVYTNLGFQYGGKRKNYYGEGEDALVMWVNLNE</sequence>
<dbReference type="Proteomes" id="UP000265541">
    <property type="component" value="Unassembled WGS sequence"/>
</dbReference>
<dbReference type="InterPro" id="IPR050680">
    <property type="entry name" value="YpeA/RimI_acetyltransf"/>
</dbReference>
<accession>A0A3A0VN62</accession>
<dbReference type="Pfam" id="PF00583">
    <property type="entry name" value="Acetyltransf_1"/>
    <property type="match status" value="1"/>
</dbReference>